<accession>A0AAE4V5K2</accession>
<evidence type="ECO:0000313" key="3">
    <source>
        <dbReference type="EMBL" id="MDV7269068.1"/>
    </source>
</evidence>
<evidence type="ECO:0000259" key="2">
    <source>
        <dbReference type="Pfam" id="PF00668"/>
    </source>
</evidence>
<dbReference type="Gene3D" id="3.30.559.10">
    <property type="entry name" value="Chloramphenicol acetyltransferase-like domain"/>
    <property type="match status" value="1"/>
</dbReference>
<dbReference type="GO" id="GO:0008610">
    <property type="term" value="P:lipid biosynthetic process"/>
    <property type="evidence" value="ECO:0007669"/>
    <property type="project" value="UniProtKB-ARBA"/>
</dbReference>
<feature type="non-terminal residue" evidence="3">
    <location>
        <position position="1"/>
    </location>
</feature>
<dbReference type="InterPro" id="IPR020845">
    <property type="entry name" value="AMP-binding_CS"/>
</dbReference>
<dbReference type="PANTHER" id="PTHR45527">
    <property type="entry name" value="NONRIBOSOMAL PEPTIDE SYNTHETASE"/>
    <property type="match status" value="1"/>
</dbReference>
<dbReference type="Pfam" id="PF00668">
    <property type="entry name" value="Condensation"/>
    <property type="match status" value="1"/>
</dbReference>
<organism evidence="3 4">
    <name type="scientific">Rhodococcus oxybenzonivorans</name>
    <dbReference type="NCBI Taxonomy" id="1990687"/>
    <lineage>
        <taxon>Bacteria</taxon>
        <taxon>Bacillati</taxon>
        <taxon>Actinomycetota</taxon>
        <taxon>Actinomycetes</taxon>
        <taxon>Mycobacteriales</taxon>
        <taxon>Nocardiaceae</taxon>
        <taxon>Rhodococcus</taxon>
    </lineage>
</organism>
<evidence type="ECO:0000259" key="1">
    <source>
        <dbReference type="Pfam" id="PF00501"/>
    </source>
</evidence>
<reference evidence="3" key="1">
    <citation type="submission" date="2023-10" db="EMBL/GenBank/DDBJ databases">
        <title>Development of a sustainable strategy for remediation of hydrocarbon-contaminated territories based on the waste exchange concept.</title>
        <authorList>
            <person name="Krivoruchko A."/>
        </authorList>
    </citation>
    <scope>NUCLEOTIDE SEQUENCE</scope>
    <source>
        <strain evidence="3">IEGM 68</strain>
    </source>
</reference>
<gene>
    <name evidence="3" type="ORF">R4315_31620</name>
</gene>
<feature type="domain" description="AMP-dependent synthetase/ligase" evidence="1">
    <location>
        <begin position="238"/>
        <end position="530"/>
    </location>
</feature>
<dbReference type="SUPFAM" id="SSF52777">
    <property type="entry name" value="CoA-dependent acyltransferases"/>
    <property type="match status" value="1"/>
</dbReference>
<dbReference type="GO" id="GO:0043041">
    <property type="term" value="P:amino acid activation for nonribosomal peptide biosynthetic process"/>
    <property type="evidence" value="ECO:0007669"/>
    <property type="project" value="TreeGrafter"/>
</dbReference>
<name>A0AAE4V5K2_9NOCA</name>
<dbReference type="SUPFAM" id="SSF56801">
    <property type="entry name" value="Acetyl-CoA synthetase-like"/>
    <property type="match status" value="1"/>
</dbReference>
<dbReference type="InterPro" id="IPR023213">
    <property type="entry name" value="CAT-like_dom_sf"/>
</dbReference>
<dbReference type="InterPro" id="IPR000873">
    <property type="entry name" value="AMP-dep_synth/lig_dom"/>
</dbReference>
<proteinExistence type="predicted"/>
<dbReference type="EMBL" id="JAWLUP010000302">
    <property type="protein sequence ID" value="MDV7269068.1"/>
    <property type="molecule type" value="Genomic_DNA"/>
</dbReference>
<dbReference type="GO" id="GO:0044550">
    <property type="term" value="P:secondary metabolite biosynthetic process"/>
    <property type="evidence" value="ECO:0007669"/>
    <property type="project" value="TreeGrafter"/>
</dbReference>
<protein>
    <submittedName>
        <fullName evidence="3">AMP-binding protein</fullName>
    </submittedName>
</protein>
<feature type="non-terminal residue" evidence="3">
    <location>
        <position position="532"/>
    </location>
</feature>
<dbReference type="InterPro" id="IPR001242">
    <property type="entry name" value="Condensation_dom"/>
</dbReference>
<dbReference type="GO" id="GO:0031177">
    <property type="term" value="F:phosphopantetheine binding"/>
    <property type="evidence" value="ECO:0007669"/>
    <property type="project" value="TreeGrafter"/>
</dbReference>
<dbReference type="AlphaFoldDB" id="A0AAE4V5K2"/>
<comment type="caution">
    <text evidence="3">The sequence shown here is derived from an EMBL/GenBank/DDBJ whole genome shotgun (WGS) entry which is preliminary data.</text>
</comment>
<dbReference type="PANTHER" id="PTHR45527:SF1">
    <property type="entry name" value="FATTY ACID SYNTHASE"/>
    <property type="match status" value="1"/>
</dbReference>
<dbReference type="Gene3D" id="3.40.50.980">
    <property type="match status" value="2"/>
</dbReference>
<dbReference type="FunFam" id="3.40.50.980:FF:000001">
    <property type="entry name" value="Non-ribosomal peptide synthetase"/>
    <property type="match status" value="1"/>
</dbReference>
<sequence length="532" mass="56575">LLALARDHDVTVFMVLHAALAVLLRGLTGTEDIAVGTATGGRPDPALDGIVGMFVGTVVLRTPVAAGATFTDLLRTVRSADLEAFTNADVSFDSVVQEVLSTRTTDAHPLFQVMLAYQNSIGPEIQLDGVTARVREQEPHVRAFDLDITVDELPAGDGDPGGLRGVMTYPRELFDDGTVNRWAGQLETILAAVASDPGRPVSDIDLLGPADRAALVPASGGALVPARTLPQLLHDGLNPDGVALRFHGNDMTYPELEQRSNRLAHRLIARGIGPEDLVAVMVPRSVESVVAMWAVAKSGAAFVPIDPGYPAQRITHMLRDSGVDVALARDASVVPDGIDWIGTADLTGESAAIDDRHRTRALHLDHPAYVVYTSGSTGMPKGVTVTHRGLAALVAANAEYRNLGRDSRVAHVASPSFDVSVGELLLAFTAGATVVIAPPDTYGDDLTELFRRERVTHFLTTPTVPRLMNPESLADLRVLEVCGEPCPPELVTRWAPGRVLLNSYGPTETTVVCTSAEPLHVGDRITIGTPYA</sequence>
<dbReference type="PROSITE" id="PS00455">
    <property type="entry name" value="AMP_BINDING"/>
    <property type="match status" value="1"/>
</dbReference>
<dbReference type="RefSeq" id="WP_317769415.1">
    <property type="nucleotide sequence ID" value="NZ_JAWLUP010000302.1"/>
</dbReference>
<evidence type="ECO:0000313" key="4">
    <source>
        <dbReference type="Proteomes" id="UP001185863"/>
    </source>
</evidence>
<dbReference type="Pfam" id="PF00501">
    <property type="entry name" value="AMP-binding"/>
    <property type="match status" value="1"/>
</dbReference>
<feature type="domain" description="Condensation" evidence="2">
    <location>
        <begin position="3"/>
        <end position="215"/>
    </location>
</feature>
<dbReference type="GO" id="GO:0003824">
    <property type="term" value="F:catalytic activity"/>
    <property type="evidence" value="ECO:0007669"/>
    <property type="project" value="InterPro"/>
</dbReference>
<dbReference type="Gene3D" id="3.30.559.30">
    <property type="entry name" value="Nonribosomal peptide synthetase, condensation domain"/>
    <property type="match status" value="1"/>
</dbReference>
<dbReference type="GO" id="GO:0005737">
    <property type="term" value="C:cytoplasm"/>
    <property type="evidence" value="ECO:0007669"/>
    <property type="project" value="TreeGrafter"/>
</dbReference>
<dbReference type="Proteomes" id="UP001185863">
    <property type="component" value="Unassembled WGS sequence"/>
</dbReference>